<dbReference type="AlphaFoldDB" id="A0AA48M3V6"/>
<reference evidence="1" key="1">
    <citation type="submission" date="2023-07" db="EMBL/GenBank/DDBJ databases">
        <authorList>
            <person name="Pelsma A.J. K."/>
        </authorList>
    </citation>
    <scope>NUCLEOTIDE SEQUENCE</scope>
</reference>
<proteinExistence type="predicted"/>
<dbReference type="EMBL" id="OY288114">
    <property type="protein sequence ID" value="CAJ0868906.1"/>
    <property type="molecule type" value="Genomic_DNA"/>
</dbReference>
<accession>A0AA48M3V6</accession>
<gene>
    <name evidence="1" type="ORF">AMST5_02088</name>
</gene>
<sequence>MHSHYIAAGLHGPELIAILTSENAMLAASAGTAADMAMLALYRDKFRRNVEFYGRILMANPWIWPGEGSAKGN</sequence>
<evidence type="ECO:0000313" key="1">
    <source>
        <dbReference type="EMBL" id="CAJ0868906.1"/>
    </source>
</evidence>
<name>A0AA48M3V6_9ZZZZ</name>
<protein>
    <submittedName>
        <fullName evidence="1">Uncharacterized protein</fullName>
    </submittedName>
</protein>
<organism evidence="1">
    <name type="scientific">freshwater sediment metagenome</name>
    <dbReference type="NCBI Taxonomy" id="556182"/>
    <lineage>
        <taxon>unclassified sequences</taxon>
        <taxon>metagenomes</taxon>
        <taxon>ecological metagenomes</taxon>
    </lineage>
</organism>